<dbReference type="InterPro" id="IPR020846">
    <property type="entry name" value="MFS_dom"/>
</dbReference>
<evidence type="ECO:0000256" key="6">
    <source>
        <dbReference type="ARBA" id="ARBA00023136"/>
    </source>
</evidence>
<feature type="transmembrane region" description="Helical" evidence="7">
    <location>
        <begin position="105"/>
        <end position="123"/>
    </location>
</feature>
<feature type="transmembrane region" description="Helical" evidence="7">
    <location>
        <begin position="303"/>
        <end position="322"/>
    </location>
</feature>
<keyword evidence="4 7" id="KW-0812">Transmembrane</keyword>
<feature type="transmembrane region" description="Helical" evidence="7">
    <location>
        <begin position="209"/>
        <end position="234"/>
    </location>
</feature>
<evidence type="ECO:0000259" key="8">
    <source>
        <dbReference type="PROSITE" id="PS50850"/>
    </source>
</evidence>
<dbReference type="RefSeq" id="WP_139135677.1">
    <property type="nucleotide sequence ID" value="NZ_BMMJ01000005.1"/>
</dbReference>
<gene>
    <name evidence="9" type="ORF">GA0070617_3072</name>
</gene>
<evidence type="ECO:0000313" key="10">
    <source>
        <dbReference type="Proteomes" id="UP000198937"/>
    </source>
</evidence>
<keyword evidence="6 7" id="KW-0472">Membrane</keyword>
<keyword evidence="3" id="KW-1003">Cell membrane</keyword>
<dbReference type="Gene3D" id="1.20.1250.20">
    <property type="entry name" value="MFS general substrate transporter like domains"/>
    <property type="match status" value="1"/>
</dbReference>
<dbReference type="PANTHER" id="PTHR23517">
    <property type="entry name" value="RESISTANCE PROTEIN MDTM, PUTATIVE-RELATED-RELATED"/>
    <property type="match status" value="1"/>
</dbReference>
<dbReference type="InterPro" id="IPR011701">
    <property type="entry name" value="MFS"/>
</dbReference>
<dbReference type="PANTHER" id="PTHR23517:SF3">
    <property type="entry name" value="INTEGRAL MEMBRANE TRANSPORT PROTEIN"/>
    <property type="match status" value="1"/>
</dbReference>
<dbReference type="PROSITE" id="PS50850">
    <property type="entry name" value="MFS"/>
    <property type="match status" value="1"/>
</dbReference>
<proteinExistence type="predicted"/>
<dbReference type="SUPFAM" id="SSF103473">
    <property type="entry name" value="MFS general substrate transporter"/>
    <property type="match status" value="1"/>
</dbReference>
<protein>
    <submittedName>
        <fullName evidence="9">Predicted arabinose efflux permease, MFS family</fullName>
    </submittedName>
</protein>
<evidence type="ECO:0000256" key="1">
    <source>
        <dbReference type="ARBA" id="ARBA00004651"/>
    </source>
</evidence>
<dbReference type="GO" id="GO:0005886">
    <property type="term" value="C:plasma membrane"/>
    <property type="evidence" value="ECO:0007669"/>
    <property type="project" value="UniProtKB-SubCell"/>
</dbReference>
<keyword evidence="2" id="KW-0813">Transport</keyword>
<dbReference type="AlphaFoldDB" id="A0A1C6UPE3"/>
<evidence type="ECO:0000256" key="5">
    <source>
        <dbReference type="ARBA" id="ARBA00022989"/>
    </source>
</evidence>
<feature type="transmembrane region" description="Helical" evidence="7">
    <location>
        <begin position="48"/>
        <end position="67"/>
    </location>
</feature>
<reference evidence="10" key="1">
    <citation type="submission" date="2016-06" db="EMBL/GenBank/DDBJ databases">
        <authorList>
            <person name="Varghese N."/>
            <person name="Submissions Spin"/>
        </authorList>
    </citation>
    <scope>NUCLEOTIDE SEQUENCE [LARGE SCALE GENOMIC DNA]</scope>
    <source>
        <strain evidence="10">DSM 45577</strain>
    </source>
</reference>
<dbReference type="STRING" id="683228.GA0070617_3072"/>
<dbReference type="EMBL" id="FMIA01000002">
    <property type="protein sequence ID" value="SCL55840.1"/>
    <property type="molecule type" value="Genomic_DNA"/>
</dbReference>
<dbReference type="InterPro" id="IPR050171">
    <property type="entry name" value="MFS_Transporters"/>
</dbReference>
<keyword evidence="10" id="KW-1185">Reference proteome</keyword>
<feature type="domain" description="Major facilitator superfamily (MFS) profile" evidence="8">
    <location>
        <begin position="10"/>
        <end position="393"/>
    </location>
</feature>
<evidence type="ECO:0000256" key="2">
    <source>
        <dbReference type="ARBA" id="ARBA00022448"/>
    </source>
</evidence>
<evidence type="ECO:0000313" key="9">
    <source>
        <dbReference type="EMBL" id="SCL55840.1"/>
    </source>
</evidence>
<feature type="transmembrane region" description="Helical" evidence="7">
    <location>
        <begin position="365"/>
        <end position="388"/>
    </location>
</feature>
<dbReference type="Proteomes" id="UP000198937">
    <property type="component" value="Unassembled WGS sequence"/>
</dbReference>
<evidence type="ECO:0000256" key="7">
    <source>
        <dbReference type="SAM" id="Phobius"/>
    </source>
</evidence>
<feature type="transmembrane region" description="Helical" evidence="7">
    <location>
        <begin position="278"/>
        <end position="297"/>
    </location>
</feature>
<feature type="transmembrane region" description="Helical" evidence="7">
    <location>
        <begin position="79"/>
        <end position="99"/>
    </location>
</feature>
<organism evidence="9 10">
    <name type="scientific">Micromonospora yangpuensis</name>
    <dbReference type="NCBI Taxonomy" id="683228"/>
    <lineage>
        <taxon>Bacteria</taxon>
        <taxon>Bacillati</taxon>
        <taxon>Actinomycetota</taxon>
        <taxon>Actinomycetes</taxon>
        <taxon>Micromonosporales</taxon>
        <taxon>Micromonosporaceae</taxon>
        <taxon>Micromonospora</taxon>
    </lineage>
</organism>
<accession>A0A1C6UPE3</accession>
<feature type="transmembrane region" description="Helical" evidence="7">
    <location>
        <begin position="166"/>
        <end position="188"/>
    </location>
</feature>
<feature type="transmembrane region" description="Helical" evidence="7">
    <location>
        <begin position="135"/>
        <end position="160"/>
    </location>
</feature>
<dbReference type="OrthoDB" id="3380447at2"/>
<comment type="subcellular location">
    <subcellularLocation>
        <location evidence="1">Cell membrane</location>
        <topology evidence="1">Multi-pass membrane protein</topology>
    </subcellularLocation>
</comment>
<evidence type="ECO:0000256" key="4">
    <source>
        <dbReference type="ARBA" id="ARBA00022692"/>
    </source>
</evidence>
<feature type="transmembrane region" description="Helical" evidence="7">
    <location>
        <begin position="334"/>
        <end position="359"/>
    </location>
</feature>
<sequence length="394" mass="39009">MSSRPPGTGALLAVTALSAVGSSGYGMLAPAMAELAAAYQVDEAAVGLLQGVIAVPGIALTVLLGGLSDRVGRGRMALFCLLLFVLAGTACALVDSFGVAVALRVVQGIGFAGLLTIPPTVIAETFTGAGRQRALAVNTLVLTTASTLGPVVGGFVASLGDPRNAFWAYAVGILLVPSTIRVLGLTTGRATTRGGSPRVLPDLRRQGTLGTALGALCLTTVTIVLMSGTTAAVLPLALERVFEVPLAARGVFVGLGNIGSLAASAMLAVLAGRLADRYTALAGLGLCAAALLLAAAAPALWVVVLSTLLLGVGVGCAYNAALHHVSRQQITGRGALIGAWSASSRLGQATGPVIGAVLVGAVGPMAAFGVSGIAAAAMVAALATAAYLTTRRRA</sequence>
<dbReference type="Pfam" id="PF07690">
    <property type="entry name" value="MFS_1"/>
    <property type="match status" value="1"/>
</dbReference>
<dbReference type="GO" id="GO:0022857">
    <property type="term" value="F:transmembrane transporter activity"/>
    <property type="evidence" value="ECO:0007669"/>
    <property type="project" value="InterPro"/>
</dbReference>
<name>A0A1C6UPE3_9ACTN</name>
<evidence type="ECO:0000256" key="3">
    <source>
        <dbReference type="ARBA" id="ARBA00022475"/>
    </source>
</evidence>
<dbReference type="InterPro" id="IPR036259">
    <property type="entry name" value="MFS_trans_sf"/>
</dbReference>
<feature type="transmembrane region" description="Helical" evidence="7">
    <location>
        <begin position="246"/>
        <end position="271"/>
    </location>
</feature>
<keyword evidence="5 7" id="KW-1133">Transmembrane helix</keyword>